<reference evidence="1 2" key="1">
    <citation type="submission" date="2014-02" db="EMBL/GenBank/DDBJ databases">
        <title>Draft genome of Erwinia mallotivora strain BT-MARDI, a papaya dieback pathogen.</title>
        <authorList>
            <person name="Redzuan R."/>
            <person name="Abu Bakar N."/>
            <person name="Badrun R."/>
            <person name="Mohd Raih M.F."/>
            <person name="Rozano L."/>
            <person name="Mat Amin N."/>
        </authorList>
    </citation>
    <scope>NUCLEOTIDE SEQUENCE [LARGE SCALE GENOMIC DNA]</scope>
    <source>
        <strain evidence="1 2">BT-MARDI</strain>
    </source>
</reference>
<dbReference type="STRING" id="69222.BG55_05645"/>
<gene>
    <name evidence="1" type="ORF">BG55_05645</name>
</gene>
<accession>A0A014NAJ9</accession>
<name>A0A014NAJ9_9GAMM</name>
<dbReference type="EMBL" id="JFHN01000029">
    <property type="protein sequence ID" value="EXU76433.1"/>
    <property type="molecule type" value="Genomic_DNA"/>
</dbReference>
<sequence length="70" mass="8108">MIAALFVYHTASLRMKITLFFHHDLRFYPMIVMVNRNRYQNSVINMCKILTPAGSIADWTGFISLRENGA</sequence>
<comment type="caution">
    <text evidence="1">The sequence shown here is derived from an EMBL/GenBank/DDBJ whole genome shotgun (WGS) entry which is preliminary data.</text>
</comment>
<protein>
    <submittedName>
        <fullName evidence="1">Uncharacterized protein</fullName>
    </submittedName>
</protein>
<evidence type="ECO:0000313" key="1">
    <source>
        <dbReference type="EMBL" id="EXU76433.1"/>
    </source>
</evidence>
<dbReference type="AlphaFoldDB" id="A0A014NAJ9"/>
<proteinExistence type="predicted"/>
<evidence type="ECO:0000313" key="2">
    <source>
        <dbReference type="Proteomes" id="UP000019918"/>
    </source>
</evidence>
<keyword evidence="2" id="KW-1185">Reference proteome</keyword>
<dbReference type="Proteomes" id="UP000019918">
    <property type="component" value="Unassembled WGS sequence"/>
</dbReference>
<organism evidence="1 2">
    <name type="scientific">Erwinia mallotivora</name>
    <dbReference type="NCBI Taxonomy" id="69222"/>
    <lineage>
        <taxon>Bacteria</taxon>
        <taxon>Pseudomonadati</taxon>
        <taxon>Pseudomonadota</taxon>
        <taxon>Gammaproteobacteria</taxon>
        <taxon>Enterobacterales</taxon>
        <taxon>Erwiniaceae</taxon>
        <taxon>Erwinia</taxon>
    </lineage>
</organism>